<sequence length="155" mass="16991">MEWISVIVLIVFGLALLLVEMIFVPGTTVVGILGTACAVFGVYLSFDYFGRETGLVITGVTLVVSFITIVWAFRSKAWEKFSLKTSVDSKFNEHQADGLQMGQIGKSISSLKPIGKAEFEQGIFEVRTQGAFLEENKAVRIVKVEGNKIIVAPNE</sequence>
<evidence type="ECO:0000256" key="5">
    <source>
        <dbReference type="SAM" id="Phobius"/>
    </source>
</evidence>
<keyword evidence="2 5" id="KW-0812">Transmembrane</keyword>
<dbReference type="PANTHER" id="PTHR33507">
    <property type="entry name" value="INNER MEMBRANE PROTEIN YBBJ"/>
    <property type="match status" value="1"/>
</dbReference>
<evidence type="ECO:0000313" key="9">
    <source>
        <dbReference type="Proteomes" id="UP001168552"/>
    </source>
</evidence>
<dbReference type="InterPro" id="IPR002810">
    <property type="entry name" value="NfeD-like_C"/>
</dbReference>
<feature type="transmembrane region" description="Helical" evidence="5">
    <location>
        <begin position="55"/>
        <end position="73"/>
    </location>
</feature>
<evidence type="ECO:0000256" key="2">
    <source>
        <dbReference type="ARBA" id="ARBA00022692"/>
    </source>
</evidence>
<dbReference type="InterPro" id="IPR012340">
    <property type="entry name" value="NA-bd_OB-fold"/>
</dbReference>
<comment type="subcellular location">
    <subcellularLocation>
        <location evidence="1">Membrane</location>
        <topology evidence="1">Multi-pass membrane protein</topology>
    </subcellularLocation>
</comment>
<dbReference type="Pfam" id="PF01957">
    <property type="entry name" value="NfeD"/>
    <property type="match status" value="1"/>
</dbReference>
<evidence type="ECO:0000259" key="7">
    <source>
        <dbReference type="Pfam" id="PF24961"/>
    </source>
</evidence>
<protein>
    <submittedName>
        <fullName evidence="8">NfeD family protein</fullName>
    </submittedName>
</protein>
<feature type="transmembrane region" description="Helical" evidence="5">
    <location>
        <begin position="30"/>
        <end position="49"/>
    </location>
</feature>
<keyword evidence="9" id="KW-1185">Reference proteome</keyword>
<feature type="domain" description="NfeD integral membrane" evidence="7">
    <location>
        <begin position="6"/>
        <end position="73"/>
    </location>
</feature>
<dbReference type="InterPro" id="IPR056739">
    <property type="entry name" value="NfeD_membrane"/>
</dbReference>
<evidence type="ECO:0000259" key="6">
    <source>
        <dbReference type="Pfam" id="PF01957"/>
    </source>
</evidence>
<evidence type="ECO:0000313" key="8">
    <source>
        <dbReference type="EMBL" id="MDN4164669.1"/>
    </source>
</evidence>
<reference evidence="8" key="1">
    <citation type="submission" date="2023-06" db="EMBL/GenBank/DDBJ databases">
        <title>Cytophagales bacterium Strain LB-30, isolated from soil.</title>
        <authorList>
            <person name="Liu B."/>
        </authorList>
    </citation>
    <scope>NUCLEOTIDE SEQUENCE</scope>
    <source>
        <strain evidence="8">LB-30</strain>
    </source>
</reference>
<proteinExistence type="predicted"/>
<name>A0ABT8F320_9BACT</name>
<keyword evidence="3 5" id="KW-1133">Transmembrane helix</keyword>
<feature type="domain" description="NfeD-like C-terminal" evidence="6">
    <location>
        <begin position="101"/>
        <end position="153"/>
    </location>
</feature>
<comment type="caution">
    <text evidence="8">The sequence shown here is derived from an EMBL/GenBank/DDBJ whole genome shotgun (WGS) entry which is preliminary data.</text>
</comment>
<keyword evidence="4 5" id="KW-0472">Membrane</keyword>
<dbReference type="RefSeq" id="WP_320003195.1">
    <property type="nucleotide sequence ID" value="NZ_JAUHJS010000002.1"/>
</dbReference>
<evidence type="ECO:0000256" key="3">
    <source>
        <dbReference type="ARBA" id="ARBA00022989"/>
    </source>
</evidence>
<organism evidence="8 9">
    <name type="scientific">Shiella aurantiaca</name>
    <dbReference type="NCBI Taxonomy" id="3058365"/>
    <lineage>
        <taxon>Bacteria</taxon>
        <taxon>Pseudomonadati</taxon>
        <taxon>Bacteroidota</taxon>
        <taxon>Cytophagia</taxon>
        <taxon>Cytophagales</taxon>
        <taxon>Shiellaceae</taxon>
        <taxon>Shiella</taxon>
    </lineage>
</organism>
<accession>A0ABT8F320</accession>
<evidence type="ECO:0000256" key="4">
    <source>
        <dbReference type="ARBA" id="ARBA00023136"/>
    </source>
</evidence>
<dbReference type="EMBL" id="JAUHJS010000002">
    <property type="protein sequence ID" value="MDN4164669.1"/>
    <property type="molecule type" value="Genomic_DNA"/>
</dbReference>
<dbReference type="Proteomes" id="UP001168552">
    <property type="component" value="Unassembled WGS sequence"/>
</dbReference>
<dbReference type="Pfam" id="PF24961">
    <property type="entry name" value="NfeD_membrane"/>
    <property type="match status" value="1"/>
</dbReference>
<evidence type="ECO:0000256" key="1">
    <source>
        <dbReference type="ARBA" id="ARBA00004141"/>
    </source>
</evidence>
<dbReference type="Gene3D" id="2.40.50.140">
    <property type="entry name" value="Nucleic acid-binding proteins"/>
    <property type="match status" value="1"/>
</dbReference>
<dbReference type="InterPro" id="IPR052165">
    <property type="entry name" value="Membrane_assoc_protease"/>
</dbReference>
<gene>
    <name evidence="8" type="ORF">QWY31_04100</name>
</gene>
<feature type="transmembrane region" description="Helical" evidence="5">
    <location>
        <begin position="6"/>
        <end position="23"/>
    </location>
</feature>
<dbReference type="PANTHER" id="PTHR33507:SF3">
    <property type="entry name" value="INNER MEMBRANE PROTEIN YBBJ"/>
    <property type="match status" value="1"/>
</dbReference>